<evidence type="ECO:0000256" key="1">
    <source>
        <dbReference type="SAM" id="Phobius"/>
    </source>
</evidence>
<protein>
    <recommendedName>
        <fullName evidence="4">DUF4199 domain-containing protein</fullName>
    </recommendedName>
</protein>
<feature type="transmembrane region" description="Helical" evidence="1">
    <location>
        <begin position="36"/>
        <end position="54"/>
    </location>
</feature>
<keyword evidence="1" id="KW-0472">Membrane</keyword>
<evidence type="ECO:0000313" key="2">
    <source>
        <dbReference type="EMBL" id="CAG5081637.1"/>
    </source>
</evidence>
<dbReference type="RefSeq" id="WP_258541881.1">
    <property type="nucleotide sequence ID" value="NZ_OU015584.1"/>
</dbReference>
<keyword evidence="1" id="KW-0812">Transmembrane</keyword>
<reference evidence="2" key="1">
    <citation type="submission" date="2021-04" db="EMBL/GenBank/DDBJ databases">
        <authorList>
            <person name="Rodrigo-Torres L."/>
            <person name="Arahal R. D."/>
            <person name="Lucena T."/>
        </authorList>
    </citation>
    <scope>NUCLEOTIDE SEQUENCE</scope>
    <source>
        <strain evidence="2">AS29M-1</strain>
    </source>
</reference>
<proteinExistence type="predicted"/>
<gene>
    <name evidence="2" type="ORF">CRYO30217_01690</name>
</gene>
<name>A0A916JMU3_9FLAO</name>
<dbReference type="EMBL" id="OU015584">
    <property type="protein sequence ID" value="CAG5081637.1"/>
    <property type="molecule type" value="Genomic_DNA"/>
</dbReference>
<keyword evidence="1" id="KW-1133">Transmembrane helix</keyword>
<feature type="transmembrane region" description="Helical" evidence="1">
    <location>
        <begin position="12"/>
        <end position="30"/>
    </location>
</feature>
<dbReference type="AlphaFoldDB" id="A0A916JMU3"/>
<organism evidence="2 3">
    <name type="scientific">Parvicella tangerina</name>
    <dbReference type="NCBI Taxonomy" id="2829795"/>
    <lineage>
        <taxon>Bacteria</taxon>
        <taxon>Pseudomonadati</taxon>
        <taxon>Bacteroidota</taxon>
        <taxon>Flavobacteriia</taxon>
        <taxon>Flavobacteriales</taxon>
        <taxon>Parvicellaceae</taxon>
        <taxon>Parvicella</taxon>
    </lineage>
</organism>
<keyword evidence="3" id="KW-1185">Reference proteome</keyword>
<feature type="transmembrane region" description="Helical" evidence="1">
    <location>
        <begin position="117"/>
        <end position="139"/>
    </location>
</feature>
<sequence length="158" mass="17862">MKTRLLDIELKNGLLMAILLGIYFLTLSVLRLSGNIYFKAGNAIIAAWVIYHTIKTSKVVYSETYEGTYFNHFFSGLKTGFFGTLMALVGLAVFLIAFPSSYEDMLRASVIPVSGLWQLFVSLLIEGVSGSVIISLVLMQYWKNYEYKRTQGFVERTQ</sequence>
<evidence type="ECO:0008006" key="4">
    <source>
        <dbReference type="Google" id="ProtNLM"/>
    </source>
</evidence>
<evidence type="ECO:0000313" key="3">
    <source>
        <dbReference type="Proteomes" id="UP000683507"/>
    </source>
</evidence>
<feature type="transmembrane region" description="Helical" evidence="1">
    <location>
        <begin position="75"/>
        <end position="97"/>
    </location>
</feature>
<accession>A0A916JMU3</accession>
<dbReference type="KEGG" id="ptan:CRYO30217_01690"/>
<dbReference type="Proteomes" id="UP000683507">
    <property type="component" value="Chromosome"/>
</dbReference>